<proteinExistence type="predicted"/>
<dbReference type="InterPro" id="IPR017956">
    <property type="entry name" value="AT_hook_DNA-bd_motif"/>
</dbReference>
<accession>A0A370CIR5</accession>
<feature type="region of interest" description="Disordered" evidence="1">
    <location>
        <begin position="94"/>
        <end position="129"/>
    </location>
</feature>
<protein>
    <submittedName>
        <fullName evidence="2">Uncharacterized protein</fullName>
    </submittedName>
</protein>
<feature type="compositionally biased region" description="Basic residues" evidence="1">
    <location>
        <begin position="117"/>
        <end position="129"/>
    </location>
</feature>
<reference evidence="2 3" key="2">
    <citation type="journal article" date="2018" name="J. Invertebr. Pathol.">
        <title>'Candidatus Aquirickettsiella gammari' (Gammaproteobacteria: Legionellales: Coxiellaceae): A bacterial pathogen of the freshwater crustacean Gammarus fossarum (Malacostraca: Amphipoda).</title>
        <authorList>
            <person name="Bojko J."/>
            <person name="Dunn A.M."/>
            <person name="Stebbing P.D."/>
            <person name="van Aerle R."/>
            <person name="Bacela-Spychalska K."/>
            <person name="Bean T.P."/>
            <person name="Urrutia A."/>
            <person name="Stentiford G.D."/>
        </authorList>
    </citation>
    <scope>NUCLEOTIDE SEQUENCE [LARGE SCALE GENOMIC DNA]</scope>
    <source>
        <strain evidence="2">RA15029</strain>
    </source>
</reference>
<keyword evidence="3" id="KW-1185">Reference proteome</keyword>
<gene>
    <name evidence="2" type="ORF">CFE62_002640</name>
</gene>
<evidence type="ECO:0000256" key="1">
    <source>
        <dbReference type="SAM" id="MobiDB-lite"/>
    </source>
</evidence>
<reference evidence="2 3" key="1">
    <citation type="journal article" date="2017" name="Int. J. Syst. Evol. Microbiol.">
        <title>Aquarickettsiella crustaci n. gen. n. sp. (Gammaproteobacteria: Legionellales: Coxiellaceae); a bacterial pathogen of the freshwater crustacean: Gammarus fossarum (Malacostraca: Amphipoda).</title>
        <authorList>
            <person name="Bojko J."/>
            <person name="Dunn A.M."/>
            <person name="Stebbing P.D."/>
            <person name="Van Aerle R."/>
            <person name="Bacela-Spychalska K."/>
            <person name="Bean T.P."/>
            <person name="Stentiford G.D."/>
        </authorList>
    </citation>
    <scope>NUCLEOTIDE SEQUENCE [LARGE SCALE GENOMIC DNA]</scope>
    <source>
        <strain evidence="2">RA15029</strain>
    </source>
</reference>
<dbReference type="PRINTS" id="PR00929">
    <property type="entry name" value="ATHOOK"/>
</dbReference>
<dbReference type="EMBL" id="NMOS02000005">
    <property type="protein sequence ID" value="RDH40673.1"/>
    <property type="molecule type" value="Genomic_DNA"/>
</dbReference>
<name>A0A370CIR5_9COXI</name>
<dbReference type="AlphaFoldDB" id="A0A370CIR5"/>
<feature type="region of interest" description="Disordered" evidence="1">
    <location>
        <begin position="1"/>
        <end position="26"/>
    </location>
</feature>
<organism evidence="2 3">
    <name type="scientific">Candidatus Aquirickettsiella gammari</name>
    <dbReference type="NCBI Taxonomy" id="2016198"/>
    <lineage>
        <taxon>Bacteria</taxon>
        <taxon>Pseudomonadati</taxon>
        <taxon>Pseudomonadota</taxon>
        <taxon>Gammaproteobacteria</taxon>
        <taxon>Legionellales</taxon>
        <taxon>Coxiellaceae</taxon>
        <taxon>Candidatus Aquirickettsiella</taxon>
    </lineage>
</organism>
<sequence>MTNPKTQTKRKRGRPPLSAAKKMQRSKAAQAARMTHRALRAKLALLKASFREKLKLAEQEAYQKALEKVVKIEHKKMEANYEALAVAKAKFSSKKSVKRTLMTKGRGKPAQLNIMKKGMRKRGRPRKMK</sequence>
<dbReference type="Proteomes" id="UP000226429">
    <property type="component" value="Unassembled WGS sequence"/>
</dbReference>
<evidence type="ECO:0000313" key="3">
    <source>
        <dbReference type="Proteomes" id="UP000226429"/>
    </source>
</evidence>
<evidence type="ECO:0000313" key="2">
    <source>
        <dbReference type="EMBL" id="RDH40673.1"/>
    </source>
</evidence>
<dbReference type="GO" id="GO:0003677">
    <property type="term" value="F:DNA binding"/>
    <property type="evidence" value="ECO:0007669"/>
    <property type="project" value="InterPro"/>
</dbReference>
<comment type="caution">
    <text evidence="2">The sequence shown here is derived from an EMBL/GenBank/DDBJ whole genome shotgun (WGS) entry which is preliminary data.</text>
</comment>